<proteinExistence type="predicted"/>
<dbReference type="InterPro" id="IPR024409">
    <property type="entry name" value="DUF3833"/>
</dbReference>
<dbReference type="Proteomes" id="UP000604381">
    <property type="component" value="Unassembled WGS sequence"/>
</dbReference>
<sequence>METPKFDLREFFSGEAAGWGVIRDWRGRPQTSFVCTFAGRMEGPVLILDEVLDFAGGRRIERSWRIEYGEQGLFTATAPDVVGPARGSQAGDTVRMRYVQQLELDNSKIKVAMDDRMFLLPGGRVMNAAVMRKFGCKVATIEATFTKDA</sequence>
<comment type="caution">
    <text evidence="1">The sequence shown here is derived from an EMBL/GenBank/DDBJ whole genome shotgun (WGS) entry which is preliminary data.</text>
</comment>
<evidence type="ECO:0000313" key="2">
    <source>
        <dbReference type="Proteomes" id="UP000604381"/>
    </source>
</evidence>
<name>A0A930UCS4_9GAMM</name>
<keyword evidence="2" id="KW-1185">Reference proteome</keyword>
<organism evidence="1 2">
    <name type="scientific">Candidatus Amphirhobacter heronislandensis</name>
    <dbReference type="NCBI Taxonomy" id="1732024"/>
    <lineage>
        <taxon>Bacteria</taxon>
        <taxon>Pseudomonadati</taxon>
        <taxon>Pseudomonadota</taxon>
        <taxon>Gammaproteobacteria</taxon>
        <taxon>Candidatus Tethybacterales</taxon>
        <taxon>Candidatus Tethybacteraceae</taxon>
        <taxon>Candidatus Amphirhobacter</taxon>
    </lineage>
</organism>
<dbReference type="EMBL" id="JADHEI010000040">
    <property type="protein sequence ID" value="MBF2735540.1"/>
    <property type="molecule type" value="Genomic_DNA"/>
</dbReference>
<dbReference type="Pfam" id="PF12915">
    <property type="entry name" value="DUF3833"/>
    <property type="match status" value="1"/>
</dbReference>
<gene>
    <name evidence="1" type="ORF">ISN26_05630</name>
</gene>
<evidence type="ECO:0000313" key="1">
    <source>
        <dbReference type="EMBL" id="MBF2735540.1"/>
    </source>
</evidence>
<reference evidence="1" key="1">
    <citation type="submission" date="2020-10" db="EMBL/GenBank/DDBJ databases">
        <title>An improved Amphimedon queenslandica hologenome assembly reveals how three proteobacterial symbionts can extend the metabolic phenotypic of their marine sponge host.</title>
        <authorList>
            <person name="Degnan B."/>
            <person name="Degnan S."/>
            <person name="Xiang X."/>
        </authorList>
    </citation>
    <scope>NUCLEOTIDE SEQUENCE</scope>
    <source>
        <strain evidence="1">AqS2</strain>
    </source>
</reference>
<protein>
    <submittedName>
        <fullName evidence="1">DUF3833 family protein</fullName>
    </submittedName>
</protein>
<accession>A0A930UCS4</accession>
<dbReference type="AlphaFoldDB" id="A0A930UCS4"/>